<evidence type="ECO:0000313" key="1">
    <source>
        <dbReference type="EMBL" id="TGX83956.1"/>
    </source>
</evidence>
<name>A0AC61QTE4_9BACT</name>
<dbReference type="EMBL" id="SRZC01000002">
    <property type="protein sequence ID" value="TGX83956.1"/>
    <property type="molecule type" value="Genomic_DNA"/>
</dbReference>
<proteinExistence type="predicted"/>
<organism evidence="1 2">
    <name type="scientific">Palleniella muris</name>
    <dbReference type="NCBI Taxonomy" id="3038145"/>
    <lineage>
        <taxon>Bacteria</taxon>
        <taxon>Pseudomonadati</taxon>
        <taxon>Bacteroidota</taxon>
        <taxon>Bacteroidia</taxon>
        <taxon>Bacteroidales</taxon>
        <taxon>Prevotellaceae</taxon>
        <taxon>Palleniella</taxon>
    </lineage>
</organism>
<dbReference type="Proteomes" id="UP000308886">
    <property type="component" value="Unassembled WGS sequence"/>
</dbReference>
<sequence length="243" mass="27203">MKRLILYLMTGLCMVSATAQNVTYNHDAAKQNQFTVAEIGSGSLTPDLYYTLLHSNYRKTAAAKNKLSFRTTVGIAGYWQVDDAEKLDSAMTKRAEIEALNVADRTGGALDVAWLAEGDKLNSKMADFKKNIDRILQLGGTPGQQTVWKEYYNVFKSAIKATQEAYMPNSQRKKQYLSIYADVSRKNEELVRYLVYLSNSKTTASLLASGYERENKNAVYAAEALARWRDACWSAMGNCVNQP</sequence>
<gene>
    <name evidence="1" type="ORF">E5358_01940</name>
</gene>
<protein>
    <submittedName>
        <fullName evidence="1">DUF5045 domain-containing protein</fullName>
    </submittedName>
</protein>
<keyword evidence="2" id="KW-1185">Reference proteome</keyword>
<comment type="caution">
    <text evidence="1">The sequence shown here is derived from an EMBL/GenBank/DDBJ whole genome shotgun (WGS) entry which is preliminary data.</text>
</comment>
<accession>A0AC61QTE4</accession>
<evidence type="ECO:0000313" key="2">
    <source>
        <dbReference type="Proteomes" id="UP000308886"/>
    </source>
</evidence>
<reference evidence="1" key="1">
    <citation type="submission" date="2019-04" db="EMBL/GenBank/DDBJ databases">
        <title>Microbes associate with the intestines of laboratory mice.</title>
        <authorList>
            <person name="Navarre W."/>
            <person name="Wong E."/>
            <person name="Huang K."/>
            <person name="Tropini C."/>
            <person name="Ng K."/>
            <person name="Yu B."/>
        </authorList>
    </citation>
    <scope>NUCLEOTIDE SEQUENCE</scope>
    <source>
        <strain evidence="1">NM73_A23</strain>
    </source>
</reference>